<dbReference type="OrthoDB" id="9814490at2"/>
<dbReference type="GO" id="GO:0005829">
    <property type="term" value="C:cytosol"/>
    <property type="evidence" value="ECO:0007669"/>
    <property type="project" value="TreeGrafter"/>
</dbReference>
<dbReference type="Pfam" id="PF14602">
    <property type="entry name" value="Hexapep_2"/>
    <property type="match status" value="1"/>
</dbReference>
<dbReference type="KEGG" id="cts:Ctha_0381"/>
<dbReference type="GO" id="GO:0008374">
    <property type="term" value="F:O-acyltransferase activity"/>
    <property type="evidence" value="ECO:0007669"/>
    <property type="project" value="TreeGrafter"/>
</dbReference>
<dbReference type="Pfam" id="PF00132">
    <property type="entry name" value="Hexapep"/>
    <property type="match status" value="1"/>
</dbReference>
<evidence type="ECO:0000256" key="1">
    <source>
        <dbReference type="ARBA" id="ARBA00007274"/>
    </source>
</evidence>
<evidence type="ECO:0000256" key="4">
    <source>
        <dbReference type="ARBA" id="ARBA00023315"/>
    </source>
</evidence>
<dbReference type="Gene3D" id="2.160.10.10">
    <property type="entry name" value="Hexapeptide repeat proteins"/>
    <property type="match status" value="1"/>
</dbReference>
<accession>B3QU54</accession>
<comment type="similarity">
    <text evidence="1">Belongs to the transferase hexapeptide repeat family.</text>
</comment>
<keyword evidence="4" id="KW-0012">Acyltransferase</keyword>
<dbReference type="InterPro" id="IPR018357">
    <property type="entry name" value="Hexapep_transf_CS"/>
</dbReference>
<proteinExistence type="inferred from homology"/>
<sequence length="205" mass="22218">MSGLKSLLDGKPWLKNTVHRLLIPKGQARPRWTTRVFINPWVHRRGRGAKVAGSARLDLFPFNRFELGAGSTVEDFVTLNNGVGDLCIGDNTRIGISNVLIAPVRIGNNCILAQNIVISGLNHGYENPDLPIKDQPVSKKEIVIEDDCWIGANVSIAAGVTVGKHAVVGAGSVVTKSVPPFHIAVGNPAKVIKKYDFAEKKWVKV</sequence>
<protein>
    <submittedName>
        <fullName evidence="5">Putative acetyl transferase</fullName>
    </submittedName>
</protein>
<keyword evidence="2 5" id="KW-0808">Transferase</keyword>
<dbReference type="SUPFAM" id="SSF51161">
    <property type="entry name" value="Trimeric LpxA-like enzymes"/>
    <property type="match status" value="1"/>
</dbReference>
<gene>
    <name evidence="5" type="ordered locus">Ctha_0381</name>
</gene>
<dbReference type="PROSITE" id="PS00101">
    <property type="entry name" value="HEXAPEP_TRANSFERASES"/>
    <property type="match status" value="1"/>
</dbReference>
<dbReference type="HOGENOM" id="CLU_051638_7_0_10"/>
<evidence type="ECO:0000313" key="5">
    <source>
        <dbReference type="EMBL" id="ACF12852.1"/>
    </source>
</evidence>
<evidence type="ECO:0000313" key="6">
    <source>
        <dbReference type="Proteomes" id="UP000001208"/>
    </source>
</evidence>
<evidence type="ECO:0000256" key="2">
    <source>
        <dbReference type="ARBA" id="ARBA00022679"/>
    </source>
</evidence>
<dbReference type="RefSeq" id="WP_012498936.1">
    <property type="nucleotide sequence ID" value="NC_011026.1"/>
</dbReference>
<dbReference type="AlphaFoldDB" id="B3QU54"/>
<dbReference type="eggNOG" id="COG0110">
    <property type="taxonomic scope" value="Bacteria"/>
</dbReference>
<dbReference type="InterPro" id="IPR051159">
    <property type="entry name" value="Hexapeptide_acetyltransf"/>
</dbReference>
<dbReference type="PANTHER" id="PTHR23416">
    <property type="entry name" value="SIALIC ACID SYNTHASE-RELATED"/>
    <property type="match status" value="1"/>
</dbReference>
<name>B3QU54_CHLT3</name>
<evidence type="ECO:0000256" key="3">
    <source>
        <dbReference type="ARBA" id="ARBA00022737"/>
    </source>
</evidence>
<keyword evidence="6" id="KW-1185">Reference proteome</keyword>
<reference evidence="5 6" key="1">
    <citation type="submission" date="2008-06" db="EMBL/GenBank/DDBJ databases">
        <title>Complete sequence of Chloroherpeton thalassium ATCC 35110.</title>
        <authorList>
            <consortium name="US DOE Joint Genome Institute"/>
            <person name="Lucas S."/>
            <person name="Copeland A."/>
            <person name="Lapidus A."/>
            <person name="Glavina del Rio T."/>
            <person name="Dalin E."/>
            <person name="Tice H."/>
            <person name="Bruce D."/>
            <person name="Goodwin L."/>
            <person name="Pitluck S."/>
            <person name="Schmutz J."/>
            <person name="Larimer F."/>
            <person name="Land M."/>
            <person name="Hauser L."/>
            <person name="Kyrpides N."/>
            <person name="Mikhailova N."/>
            <person name="Liu Z."/>
            <person name="Li T."/>
            <person name="Zhao F."/>
            <person name="Overmann J."/>
            <person name="Bryant D.A."/>
            <person name="Richardson P."/>
        </authorList>
    </citation>
    <scope>NUCLEOTIDE SEQUENCE [LARGE SCALE GENOMIC DNA]</scope>
    <source>
        <strain evidence="6">ATCC 35110 / GB-78</strain>
    </source>
</reference>
<dbReference type="CDD" id="cd04647">
    <property type="entry name" value="LbH_MAT_like"/>
    <property type="match status" value="1"/>
</dbReference>
<dbReference type="InterPro" id="IPR001451">
    <property type="entry name" value="Hexapep"/>
</dbReference>
<dbReference type="Proteomes" id="UP000001208">
    <property type="component" value="Chromosome"/>
</dbReference>
<dbReference type="InterPro" id="IPR011004">
    <property type="entry name" value="Trimer_LpxA-like_sf"/>
</dbReference>
<dbReference type="EMBL" id="CP001100">
    <property type="protein sequence ID" value="ACF12852.1"/>
    <property type="molecule type" value="Genomic_DNA"/>
</dbReference>
<dbReference type="PANTHER" id="PTHR23416:SF23">
    <property type="entry name" value="ACETYLTRANSFERASE C18B11.09C-RELATED"/>
    <property type="match status" value="1"/>
</dbReference>
<keyword evidence="3" id="KW-0677">Repeat</keyword>
<dbReference type="STRING" id="517418.Ctha_0381"/>
<organism evidence="5 6">
    <name type="scientific">Chloroherpeton thalassium (strain ATCC 35110 / GB-78)</name>
    <dbReference type="NCBI Taxonomy" id="517418"/>
    <lineage>
        <taxon>Bacteria</taxon>
        <taxon>Pseudomonadati</taxon>
        <taxon>Chlorobiota</taxon>
        <taxon>Chlorobiia</taxon>
        <taxon>Chlorobiales</taxon>
        <taxon>Chloroherpetonaceae</taxon>
        <taxon>Chloroherpeton</taxon>
    </lineage>
</organism>